<dbReference type="PANTHER" id="PTHR18978">
    <property type="entry name" value="GRIP-1 ASSOCIATED PROTEIN 1"/>
    <property type="match status" value="1"/>
</dbReference>
<keyword evidence="1" id="KW-0175">Coiled coil</keyword>
<feature type="compositionally biased region" description="Basic and acidic residues" evidence="2">
    <location>
        <begin position="168"/>
        <end position="183"/>
    </location>
</feature>
<feature type="compositionally biased region" description="Polar residues" evidence="2">
    <location>
        <begin position="678"/>
        <end position="697"/>
    </location>
</feature>
<feature type="region of interest" description="Disordered" evidence="2">
    <location>
        <begin position="621"/>
        <end position="703"/>
    </location>
</feature>
<feature type="coiled-coil region" evidence="1">
    <location>
        <begin position="17"/>
        <end position="65"/>
    </location>
</feature>
<gene>
    <name evidence="3" type="ORF">V1264_021087</name>
</gene>
<feature type="compositionally biased region" description="Low complexity" evidence="2">
    <location>
        <begin position="838"/>
        <end position="866"/>
    </location>
</feature>
<dbReference type="Gene3D" id="1.10.287.1490">
    <property type="match status" value="1"/>
</dbReference>
<evidence type="ECO:0008006" key="5">
    <source>
        <dbReference type="Google" id="ProtNLM"/>
    </source>
</evidence>
<dbReference type="GO" id="GO:0099152">
    <property type="term" value="P:regulation of neurotransmitter receptor transport, endosome to postsynaptic membrane"/>
    <property type="evidence" value="ECO:0007669"/>
    <property type="project" value="TreeGrafter"/>
</dbReference>
<comment type="caution">
    <text evidence="3">The sequence shown here is derived from an EMBL/GenBank/DDBJ whole genome shotgun (WGS) entry which is preliminary data.</text>
</comment>
<dbReference type="GO" id="GO:0098978">
    <property type="term" value="C:glutamatergic synapse"/>
    <property type="evidence" value="ECO:0007669"/>
    <property type="project" value="TreeGrafter"/>
</dbReference>
<keyword evidence="4" id="KW-1185">Reference proteome</keyword>
<feature type="coiled-coil region" evidence="1">
    <location>
        <begin position="799"/>
        <end position="826"/>
    </location>
</feature>
<dbReference type="Proteomes" id="UP001374579">
    <property type="component" value="Unassembled WGS sequence"/>
</dbReference>
<dbReference type="GO" id="GO:0098837">
    <property type="term" value="C:postsynaptic recycling endosome"/>
    <property type="evidence" value="ECO:0007669"/>
    <property type="project" value="TreeGrafter"/>
</dbReference>
<dbReference type="InterPro" id="IPR026204">
    <property type="entry name" value="GRIPAP1"/>
</dbReference>
<feature type="region of interest" description="Disordered" evidence="2">
    <location>
        <begin position="114"/>
        <end position="138"/>
    </location>
</feature>
<evidence type="ECO:0000256" key="1">
    <source>
        <dbReference type="SAM" id="Coils"/>
    </source>
</evidence>
<dbReference type="GO" id="GO:0098887">
    <property type="term" value="P:neurotransmitter receptor transport, endosome to postsynaptic membrane"/>
    <property type="evidence" value="ECO:0007669"/>
    <property type="project" value="TreeGrafter"/>
</dbReference>
<accession>A0AAN9GCX8</accession>
<name>A0AAN9GCX8_9CAEN</name>
<evidence type="ECO:0000313" key="4">
    <source>
        <dbReference type="Proteomes" id="UP001374579"/>
    </source>
</evidence>
<feature type="region of interest" description="Disordered" evidence="2">
    <location>
        <begin position="829"/>
        <end position="911"/>
    </location>
</feature>
<feature type="compositionally biased region" description="Basic and acidic residues" evidence="2">
    <location>
        <begin position="114"/>
        <end position="124"/>
    </location>
</feature>
<organism evidence="3 4">
    <name type="scientific">Littorina saxatilis</name>
    <dbReference type="NCBI Taxonomy" id="31220"/>
    <lineage>
        <taxon>Eukaryota</taxon>
        <taxon>Metazoa</taxon>
        <taxon>Spiralia</taxon>
        <taxon>Lophotrochozoa</taxon>
        <taxon>Mollusca</taxon>
        <taxon>Gastropoda</taxon>
        <taxon>Caenogastropoda</taxon>
        <taxon>Littorinimorpha</taxon>
        <taxon>Littorinoidea</taxon>
        <taxon>Littorinidae</taxon>
        <taxon>Littorina</taxon>
    </lineage>
</organism>
<dbReference type="EMBL" id="JBAMIC010000010">
    <property type="protein sequence ID" value="KAK7102934.1"/>
    <property type="molecule type" value="Genomic_DNA"/>
</dbReference>
<feature type="compositionally biased region" description="Basic and acidic residues" evidence="2">
    <location>
        <begin position="318"/>
        <end position="330"/>
    </location>
</feature>
<feature type="coiled-coil region" evidence="1">
    <location>
        <begin position="704"/>
        <end position="731"/>
    </location>
</feature>
<feature type="compositionally biased region" description="Polar residues" evidence="2">
    <location>
        <begin position="867"/>
        <end position="891"/>
    </location>
</feature>
<dbReference type="GO" id="GO:1905244">
    <property type="term" value="P:regulation of modification of synaptic structure"/>
    <property type="evidence" value="ECO:0007669"/>
    <property type="project" value="TreeGrafter"/>
</dbReference>
<dbReference type="AlphaFoldDB" id="A0AAN9GCX8"/>
<feature type="region of interest" description="Disordered" evidence="2">
    <location>
        <begin position="168"/>
        <end position="218"/>
    </location>
</feature>
<feature type="compositionally biased region" description="Polar residues" evidence="2">
    <location>
        <begin position="207"/>
        <end position="218"/>
    </location>
</feature>
<dbReference type="GO" id="GO:0099158">
    <property type="term" value="P:regulation of recycling endosome localization within postsynapse"/>
    <property type="evidence" value="ECO:0007669"/>
    <property type="project" value="TreeGrafter"/>
</dbReference>
<dbReference type="PANTHER" id="PTHR18978:SF1">
    <property type="entry name" value="GRIP1-ASSOCIATED PROTEIN 1"/>
    <property type="match status" value="1"/>
</dbReference>
<evidence type="ECO:0000256" key="2">
    <source>
        <dbReference type="SAM" id="MobiDB-lite"/>
    </source>
</evidence>
<evidence type="ECO:0000313" key="3">
    <source>
        <dbReference type="EMBL" id="KAK7102934.1"/>
    </source>
</evidence>
<feature type="compositionally biased region" description="Polar residues" evidence="2">
    <location>
        <begin position="657"/>
        <end position="666"/>
    </location>
</feature>
<proteinExistence type="predicted"/>
<feature type="region of interest" description="Disordered" evidence="2">
    <location>
        <begin position="318"/>
        <end position="340"/>
    </location>
</feature>
<feature type="coiled-coil region" evidence="1">
    <location>
        <begin position="362"/>
        <end position="584"/>
    </location>
</feature>
<reference evidence="3 4" key="1">
    <citation type="submission" date="2024-02" db="EMBL/GenBank/DDBJ databases">
        <title>Chromosome-scale genome assembly of the rough periwinkle Littorina saxatilis.</title>
        <authorList>
            <person name="De Jode A."/>
            <person name="Faria R."/>
            <person name="Formenti G."/>
            <person name="Sims Y."/>
            <person name="Smith T.P."/>
            <person name="Tracey A."/>
            <person name="Wood J.M.D."/>
            <person name="Zagrodzka Z.B."/>
            <person name="Johannesson K."/>
            <person name="Butlin R.K."/>
            <person name="Leder E.H."/>
        </authorList>
    </citation>
    <scope>NUCLEOTIDE SEQUENCE [LARGE SCALE GENOMIC DNA]</scope>
    <source>
        <strain evidence="3">Snail1</strain>
        <tissue evidence="3">Muscle</tissue>
    </source>
</reference>
<protein>
    <recommendedName>
        <fullName evidence="5">GRIP1-associated protein 1</fullName>
    </recommendedName>
</protein>
<sequence length="911" mass="103427">MASALSEEEFHRMQLQLLELRTTNYELEGKCRKLEREVSDSASRIESKDKELAKANKAISKSKKAKETELLIQENDSFLRKLLSQEEEFRLQNQTLMTELSSLVADNEELKKRCEELEEGREKSPTYQREASPETEDQVLHLQAQNAALQKNLAASQEKYEKEVTGLRERLQLKSDVPGEKGRQSPAGSEDASEDRREVEGQADIDAQTTATDNSLAQSQKKLEELIEKVNDLQLNLDTEGEEKRLLKEQLKKSKEQMSSLEEEVEKLGEKLKKKQDSFLQLQTEKENLFEDSKKKTEELQAARDRDQKYYHDQISKLQQELEKAREAQESLKTSSDGYTHGLQRKVEELQKQVDTAGIVGSHQLQEQSHKFQQEVKELNTQLAALRQKNDDLAAQLQESQRAGQETIAQLQEAQKERDTQIQQLQEANKVAEKRKALLDELAIKYQKEYDAHRQQTMAAEEKHQEEVKALHDEIAKLEDRVAELSKTQPLLEELQNKVRSLEDTKGWLERRLTETEDQLKAARKELEETREDLQHQHHSEIQTLKEEHTSELLHMKEAHEEQIKEWEAKETKLQEESSNLQSTVSSLNQTIKDETGKKKIHEKKGMTMLKDLKRQLHAERKRGEKLQERLQEVLSESKNKSMEELFRPADPGDMCDQSSVSSWGTGASGLGKDSVASGPQSPSTPNMGNYSLSTPMSDPGDENAELLRRLTDVQEKKWALEEKVNHLETSNGCMAEDLLQKTAIIEHYVMNSHSAGGRRQSQPHSGDDKLTLKKVMDLVKNGDHGELQEMNRKLQLMLEETLTKNMHLQQNLETMSQELVRLSKLPVQNSAHSPQGSNNSPSNAPPESTTSNNSPSNAPHTNTPPESTTSTITLPQTVNHSSVSDENSGSHGDRPQSLPIATENGAGGDT</sequence>
<feature type="compositionally biased region" description="Basic and acidic residues" evidence="2">
    <location>
        <begin position="621"/>
        <end position="648"/>
    </location>
</feature>
<dbReference type="GO" id="GO:0098998">
    <property type="term" value="C:extrinsic component of postsynaptic early endosome membrane"/>
    <property type="evidence" value="ECO:0007669"/>
    <property type="project" value="TreeGrafter"/>
</dbReference>